<keyword evidence="1" id="KW-0812">Transmembrane</keyword>
<dbReference type="InterPro" id="IPR001304">
    <property type="entry name" value="C-type_lectin-like"/>
</dbReference>
<accession>T1FBG6</accession>
<keyword evidence="1" id="KW-1133">Transmembrane helix</keyword>
<reference evidence="3 5" key="2">
    <citation type="journal article" date="2013" name="Nature">
        <title>Insights into bilaterian evolution from three spiralian genomes.</title>
        <authorList>
            <person name="Simakov O."/>
            <person name="Marletaz F."/>
            <person name="Cho S.J."/>
            <person name="Edsinger-Gonzales E."/>
            <person name="Havlak P."/>
            <person name="Hellsten U."/>
            <person name="Kuo D.H."/>
            <person name="Larsson T."/>
            <person name="Lv J."/>
            <person name="Arendt D."/>
            <person name="Savage R."/>
            <person name="Osoegawa K."/>
            <person name="de Jong P."/>
            <person name="Grimwood J."/>
            <person name="Chapman J.A."/>
            <person name="Shapiro H."/>
            <person name="Aerts A."/>
            <person name="Otillar R.P."/>
            <person name="Terry A.Y."/>
            <person name="Boore J.L."/>
            <person name="Grigoriev I.V."/>
            <person name="Lindberg D.R."/>
            <person name="Seaver E.C."/>
            <person name="Weisblat D.A."/>
            <person name="Putnam N.H."/>
            <person name="Rokhsar D.S."/>
        </authorList>
    </citation>
    <scope>NUCLEOTIDE SEQUENCE</scope>
</reference>
<dbReference type="GeneID" id="20206165"/>
<dbReference type="SUPFAM" id="SSF56436">
    <property type="entry name" value="C-type lectin-like"/>
    <property type="match status" value="2"/>
</dbReference>
<dbReference type="Proteomes" id="UP000015101">
    <property type="component" value="Unassembled WGS sequence"/>
</dbReference>
<dbReference type="EMBL" id="KB097222">
    <property type="protein sequence ID" value="ESN98059.1"/>
    <property type="molecule type" value="Genomic_DNA"/>
</dbReference>
<dbReference type="InterPro" id="IPR016187">
    <property type="entry name" value="CTDL_fold"/>
</dbReference>
<dbReference type="GO" id="GO:0009897">
    <property type="term" value="C:external side of plasma membrane"/>
    <property type="evidence" value="ECO:0000318"/>
    <property type="project" value="GO_Central"/>
</dbReference>
<reference evidence="5" key="1">
    <citation type="submission" date="2012-12" db="EMBL/GenBank/DDBJ databases">
        <authorList>
            <person name="Hellsten U."/>
            <person name="Grimwood J."/>
            <person name="Chapman J.A."/>
            <person name="Shapiro H."/>
            <person name="Aerts A."/>
            <person name="Otillar R.P."/>
            <person name="Terry A.Y."/>
            <person name="Boore J.L."/>
            <person name="Simakov O."/>
            <person name="Marletaz F."/>
            <person name="Cho S.-J."/>
            <person name="Edsinger-Gonzales E."/>
            <person name="Havlak P."/>
            <person name="Kuo D.-H."/>
            <person name="Larsson T."/>
            <person name="Lv J."/>
            <person name="Arendt D."/>
            <person name="Savage R."/>
            <person name="Osoegawa K."/>
            <person name="de Jong P."/>
            <person name="Lindberg D.R."/>
            <person name="Seaver E.C."/>
            <person name="Weisblat D.A."/>
            <person name="Putnam N.H."/>
            <person name="Grigoriev I.V."/>
            <person name="Rokhsar D.S."/>
        </authorList>
    </citation>
    <scope>NUCLEOTIDE SEQUENCE</scope>
</reference>
<dbReference type="PROSITE" id="PS50041">
    <property type="entry name" value="C_TYPE_LECTIN_2"/>
    <property type="match status" value="1"/>
</dbReference>
<dbReference type="CTD" id="20206165"/>
<keyword evidence="5" id="KW-1185">Reference proteome</keyword>
<keyword evidence="1" id="KW-0472">Membrane</keyword>
<protein>
    <recommendedName>
        <fullName evidence="2">C-type lectin domain-containing protein</fullName>
    </recommendedName>
</protein>
<dbReference type="Gene3D" id="3.10.100.10">
    <property type="entry name" value="Mannose-Binding Protein A, subunit A"/>
    <property type="match status" value="2"/>
</dbReference>
<dbReference type="InParanoid" id="T1FBG6"/>
<reference evidence="4" key="3">
    <citation type="submission" date="2015-06" db="UniProtKB">
        <authorList>
            <consortium name="EnsemblMetazoa"/>
        </authorList>
    </citation>
    <scope>IDENTIFICATION</scope>
</reference>
<dbReference type="RefSeq" id="XP_009023758.1">
    <property type="nucleotide sequence ID" value="XM_009025510.1"/>
</dbReference>
<dbReference type="GO" id="GO:0038187">
    <property type="term" value="F:pattern recognition receptor activity"/>
    <property type="evidence" value="ECO:0000318"/>
    <property type="project" value="GO_Central"/>
</dbReference>
<dbReference type="PANTHER" id="PTHR22803">
    <property type="entry name" value="MANNOSE, PHOSPHOLIPASE, LECTIN RECEPTOR RELATED"/>
    <property type="match status" value="1"/>
</dbReference>
<dbReference type="Pfam" id="PF00059">
    <property type="entry name" value="Lectin_C"/>
    <property type="match status" value="1"/>
</dbReference>
<feature type="domain" description="C-type lectin" evidence="2">
    <location>
        <begin position="204"/>
        <end position="325"/>
    </location>
</feature>
<dbReference type="EMBL" id="AMQM01006008">
    <property type="status" value="NOT_ANNOTATED_CDS"/>
    <property type="molecule type" value="Genomic_DNA"/>
</dbReference>
<name>T1FBG6_HELRO</name>
<dbReference type="KEGG" id="hro:HELRODRAFT_177290"/>
<dbReference type="GO" id="GO:0006955">
    <property type="term" value="P:immune response"/>
    <property type="evidence" value="ECO:0000318"/>
    <property type="project" value="GO_Central"/>
</dbReference>
<dbReference type="CDD" id="cd00037">
    <property type="entry name" value="CLECT"/>
    <property type="match status" value="1"/>
</dbReference>
<evidence type="ECO:0000256" key="1">
    <source>
        <dbReference type="SAM" id="Phobius"/>
    </source>
</evidence>
<dbReference type="InterPro" id="IPR016186">
    <property type="entry name" value="C-type_lectin-like/link_sf"/>
</dbReference>
<dbReference type="SMART" id="SM00034">
    <property type="entry name" value="CLECT"/>
    <property type="match status" value="1"/>
</dbReference>
<evidence type="ECO:0000259" key="2">
    <source>
        <dbReference type="PROSITE" id="PS50041"/>
    </source>
</evidence>
<dbReference type="InterPro" id="IPR050111">
    <property type="entry name" value="C-type_lectin/snaclec_domain"/>
</dbReference>
<evidence type="ECO:0000313" key="5">
    <source>
        <dbReference type="Proteomes" id="UP000015101"/>
    </source>
</evidence>
<organism evidence="4 5">
    <name type="scientific">Helobdella robusta</name>
    <name type="common">Californian leech</name>
    <dbReference type="NCBI Taxonomy" id="6412"/>
    <lineage>
        <taxon>Eukaryota</taxon>
        <taxon>Metazoa</taxon>
        <taxon>Spiralia</taxon>
        <taxon>Lophotrochozoa</taxon>
        <taxon>Annelida</taxon>
        <taxon>Clitellata</taxon>
        <taxon>Hirudinea</taxon>
        <taxon>Rhynchobdellida</taxon>
        <taxon>Glossiphoniidae</taxon>
        <taxon>Helobdella</taxon>
    </lineage>
</organism>
<evidence type="ECO:0000313" key="3">
    <source>
        <dbReference type="EMBL" id="ESN98059.1"/>
    </source>
</evidence>
<dbReference type="HOGENOM" id="CLU_837520_0_0_1"/>
<dbReference type="GO" id="GO:0030246">
    <property type="term" value="F:carbohydrate binding"/>
    <property type="evidence" value="ECO:0000318"/>
    <property type="project" value="GO_Central"/>
</dbReference>
<feature type="transmembrane region" description="Helical" evidence="1">
    <location>
        <begin position="20"/>
        <end position="41"/>
    </location>
</feature>
<sequence>MTPTTKTNTDPSMISSCRHLFFRLYIITILLLIIIETATPLPATSTTTTTKTTSSRQQKLAKLQQSQLSWRCYQKYCFWSDGSEKVFGSLKEAQSVCAAADPASWMLEIYDDSVNTDLSIFMSNSPGISNKDILLNLKRVDTEWRWLDGTRYNGLLQYDPAKIFFEKIMFYIFKPFATLRNIPMRGACNSQNNNNNPLIKSIQGPNKCYKLMNSADPVNWFQAYNLCYNMGGRLASLGDLTSQQLQSTFSGARRMANYWIGLTNSRWEWQRKPGSITNFTNWYNGYPYPSHLDRSPEVVQTIYDYRNGGIWMDNSEQKPVAIICMKDKAVPQ</sequence>
<proteinExistence type="predicted"/>
<gene>
    <name evidence="4" type="primary">20206165</name>
    <name evidence="3" type="ORF">HELRODRAFT_177290</name>
</gene>
<dbReference type="EnsemblMetazoa" id="HelroT177290">
    <property type="protein sequence ID" value="HelroP177290"/>
    <property type="gene ID" value="HelroG177290"/>
</dbReference>
<dbReference type="AlphaFoldDB" id="T1FBG6"/>
<evidence type="ECO:0000313" key="4">
    <source>
        <dbReference type="EnsemblMetazoa" id="HelroP177290"/>
    </source>
</evidence>